<dbReference type="Proteomes" id="UP000019478">
    <property type="component" value="Unassembled WGS sequence"/>
</dbReference>
<organism evidence="2 3">
    <name type="scientific">Capronia epimyces CBS 606.96</name>
    <dbReference type="NCBI Taxonomy" id="1182542"/>
    <lineage>
        <taxon>Eukaryota</taxon>
        <taxon>Fungi</taxon>
        <taxon>Dikarya</taxon>
        <taxon>Ascomycota</taxon>
        <taxon>Pezizomycotina</taxon>
        <taxon>Eurotiomycetes</taxon>
        <taxon>Chaetothyriomycetidae</taxon>
        <taxon>Chaetothyriales</taxon>
        <taxon>Herpotrichiellaceae</taxon>
        <taxon>Capronia</taxon>
    </lineage>
</organism>
<dbReference type="RefSeq" id="XP_007737167.1">
    <property type="nucleotide sequence ID" value="XM_007738977.1"/>
</dbReference>
<evidence type="ECO:0000256" key="1">
    <source>
        <dbReference type="SAM" id="MobiDB-lite"/>
    </source>
</evidence>
<sequence>MSDTRAKDGDDALTTKKHIAGKGGLLAGTVTSQPNPKKAKTTAQGPVRATSFGVEFEFVLAFKQKMLESILTKYNIEADIVKQFTNNEHRSLLGEFTSHYDENRSHNCRLRYPSWALHVAQGDAVCMNGLHHGSFITKVSHDKQWIRRYVMEPLLMATSCLKEKELPANVIGWVEPDPAHLNTPQKAEIQLPGQYQSIMIRKNLVDYTNWTLTNDHTLMGALPSQLREHLEKQGVAEDEVADWDSCGIELVSPVFELEAKPKAFQQIDKYMNSLTTKDTSILGSVWASTHVHIGLDFDAPEDMPVLLLQHLAYVLVLHEDLLSKCHPRSRCGIEVSKSSSDEPAWDDYDDEEFDPDAPFPEPPPSPSEEEQEQENEANVLAFEAEYTGVGNVDSNARYLRSQLASRSPRHQLLDIRDKIFQEQGTIFDLVEFLQRPKNPSDVHGPRHRGYMYNFANLWALAKGETPWKPIKPTIEFRQHACTLDAEVVRHWVTLLEATVRVAEKKAAETRQFNSSVPLGGMQSFAEREASKYPTKSTTAWPWPYETMSSLCVQFLGLDDEEGDYWEGRFEQFKDDRPGET</sequence>
<evidence type="ECO:0000313" key="3">
    <source>
        <dbReference type="Proteomes" id="UP000019478"/>
    </source>
</evidence>
<accession>W9YAJ0</accession>
<dbReference type="EMBL" id="AMGY01000008">
    <property type="protein sequence ID" value="EXJ79379.1"/>
    <property type="molecule type" value="Genomic_DNA"/>
</dbReference>
<dbReference type="AlphaFoldDB" id="W9YAJ0"/>
<protein>
    <submittedName>
        <fullName evidence="2">Uncharacterized protein</fullName>
    </submittedName>
</protein>
<dbReference type="HOGENOM" id="CLU_035617_0_0_1"/>
<feature type="compositionally biased region" description="Acidic residues" evidence="1">
    <location>
        <begin position="343"/>
        <end position="355"/>
    </location>
</feature>
<dbReference type="InterPro" id="IPR022025">
    <property type="entry name" value="Amidoligase_2"/>
</dbReference>
<gene>
    <name evidence="2" type="ORF">A1O3_08881</name>
</gene>
<dbReference type="OrthoDB" id="412402at2759"/>
<dbReference type="STRING" id="1182542.W9YAJ0"/>
<dbReference type="GeneID" id="19172967"/>
<dbReference type="eggNOG" id="ENOG502T7Q0">
    <property type="taxonomic scope" value="Eukaryota"/>
</dbReference>
<dbReference type="PANTHER" id="PTHR36847">
    <property type="entry name" value="AMIDOLIGASE ENZYME"/>
    <property type="match status" value="1"/>
</dbReference>
<name>W9YAJ0_9EURO</name>
<feature type="region of interest" description="Disordered" evidence="1">
    <location>
        <begin position="24"/>
        <end position="44"/>
    </location>
</feature>
<feature type="region of interest" description="Disordered" evidence="1">
    <location>
        <begin position="332"/>
        <end position="376"/>
    </location>
</feature>
<comment type="caution">
    <text evidence="2">The sequence shown here is derived from an EMBL/GenBank/DDBJ whole genome shotgun (WGS) entry which is preliminary data.</text>
</comment>
<dbReference type="Pfam" id="PF12224">
    <property type="entry name" value="Amidoligase_2"/>
    <property type="match status" value="1"/>
</dbReference>
<dbReference type="PANTHER" id="PTHR36847:SF1">
    <property type="entry name" value="AMIDOLIGASE ENZYME"/>
    <property type="match status" value="1"/>
</dbReference>
<evidence type="ECO:0000313" key="2">
    <source>
        <dbReference type="EMBL" id="EXJ79379.1"/>
    </source>
</evidence>
<proteinExistence type="predicted"/>
<keyword evidence="3" id="KW-1185">Reference proteome</keyword>
<feature type="compositionally biased region" description="Pro residues" evidence="1">
    <location>
        <begin position="357"/>
        <end position="366"/>
    </location>
</feature>
<reference evidence="2 3" key="1">
    <citation type="submission" date="2013-03" db="EMBL/GenBank/DDBJ databases">
        <title>The Genome Sequence of Capronia epimyces CBS 606.96.</title>
        <authorList>
            <consortium name="The Broad Institute Genomics Platform"/>
            <person name="Cuomo C."/>
            <person name="de Hoog S."/>
            <person name="Gorbushina A."/>
            <person name="Walker B."/>
            <person name="Young S.K."/>
            <person name="Zeng Q."/>
            <person name="Gargeya S."/>
            <person name="Fitzgerald M."/>
            <person name="Haas B."/>
            <person name="Abouelleil A."/>
            <person name="Allen A.W."/>
            <person name="Alvarado L."/>
            <person name="Arachchi H.M."/>
            <person name="Berlin A.M."/>
            <person name="Chapman S.B."/>
            <person name="Gainer-Dewar J."/>
            <person name="Goldberg J."/>
            <person name="Griggs A."/>
            <person name="Gujja S."/>
            <person name="Hansen M."/>
            <person name="Howarth C."/>
            <person name="Imamovic A."/>
            <person name="Ireland A."/>
            <person name="Larimer J."/>
            <person name="McCowan C."/>
            <person name="Murphy C."/>
            <person name="Pearson M."/>
            <person name="Poon T.W."/>
            <person name="Priest M."/>
            <person name="Roberts A."/>
            <person name="Saif S."/>
            <person name="Shea T."/>
            <person name="Sisk P."/>
            <person name="Sykes S."/>
            <person name="Wortman J."/>
            <person name="Nusbaum C."/>
            <person name="Birren B."/>
        </authorList>
    </citation>
    <scope>NUCLEOTIDE SEQUENCE [LARGE SCALE GENOMIC DNA]</scope>
    <source>
        <strain evidence="2 3">CBS 606.96</strain>
    </source>
</reference>